<dbReference type="Proteomes" id="UP000803884">
    <property type="component" value="Unassembled WGS sequence"/>
</dbReference>
<evidence type="ECO:0000259" key="6">
    <source>
        <dbReference type="SMART" id="SM00829"/>
    </source>
</evidence>
<gene>
    <name evidence="7" type="ORF">WHR41_02595</name>
</gene>
<comment type="caution">
    <text evidence="7">The sequence shown here is derived from an EMBL/GenBank/DDBJ whole genome shotgun (WGS) entry which is preliminary data.</text>
</comment>
<keyword evidence="4" id="KW-0862">Zinc</keyword>
<dbReference type="InterPro" id="IPR013149">
    <property type="entry name" value="ADH-like_C"/>
</dbReference>
<evidence type="ECO:0000256" key="5">
    <source>
        <dbReference type="ARBA" id="ARBA00023002"/>
    </source>
</evidence>
<comment type="similarity">
    <text evidence="2">Belongs to the zinc-containing alcohol dehydrogenase family.</text>
</comment>
<dbReference type="GO" id="GO:0005737">
    <property type="term" value="C:cytoplasm"/>
    <property type="evidence" value="ECO:0007669"/>
    <property type="project" value="TreeGrafter"/>
</dbReference>
<dbReference type="SUPFAM" id="SSF51735">
    <property type="entry name" value="NAD(P)-binding Rossmann-fold domains"/>
    <property type="match status" value="1"/>
</dbReference>
<name>A0AB34KWV1_9PEZI</name>
<comment type="cofactor">
    <cofactor evidence="1">
        <name>Zn(2+)</name>
        <dbReference type="ChEBI" id="CHEBI:29105"/>
    </cofactor>
</comment>
<dbReference type="InterPro" id="IPR013154">
    <property type="entry name" value="ADH-like_N"/>
</dbReference>
<dbReference type="Pfam" id="PF00107">
    <property type="entry name" value="ADH_zinc_N"/>
    <property type="match status" value="1"/>
</dbReference>
<dbReference type="SMART" id="SM00829">
    <property type="entry name" value="PKS_ER"/>
    <property type="match status" value="1"/>
</dbReference>
<evidence type="ECO:0000256" key="2">
    <source>
        <dbReference type="ARBA" id="ARBA00008072"/>
    </source>
</evidence>
<dbReference type="InterPro" id="IPR020843">
    <property type="entry name" value="ER"/>
</dbReference>
<dbReference type="PANTHER" id="PTHR43161:SF23">
    <property type="entry name" value="(R,R)-BUTANEDIOL DEHYDROGENASE-RELATED"/>
    <property type="match status" value="1"/>
</dbReference>
<reference evidence="7 8" key="1">
    <citation type="journal article" date="2020" name="Microbiol. Resour. Announc.">
        <title>Draft Genome Sequence of a Cladosporium Species Isolated from the Mesophotic Ascidian Didemnum maculosum.</title>
        <authorList>
            <person name="Gioti A."/>
            <person name="Siaperas R."/>
            <person name="Nikolaivits E."/>
            <person name="Le Goff G."/>
            <person name="Ouazzani J."/>
            <person name="Kotoulas G."/>
            <person name="Topakas E."/>
        </authorList>
    </citation>
    <scope>NUCLEOTIDE SEQUENCE [LARGE SCALE GENOMIC DNA]</scope>
    <source>
        <strain evidence="7 8">TM138-S3</strain>
    </source>
</reference>
<dbReference type="Gene3D" id="3.90.180.10">
    <property type="entry name" value="Medium-chain alcohol dehydrogenases, catalytic domain"/>
    <property type="match status" value="1"/>
</dbReference>
<dbReference type="GO" id="GO:0034079">
    <property type="term" value="P:butanediol biosynthetic process"/>
    <property type="evidence" value="ECO:0007669"/>
    <property type="project" value="TreeGrafter"/>
</dbReference>
<dbReference type="CDD" id="cd08233">
    <property type="entry name" value="butanediol_DH_like"/>
    <property type="match status" value="1"/>
</dbReference>
<dbReference type="GO" id="GO:0046872">
    <property type="term" value="F:metal ion binding"/>
    <property type="evidence" value="ECO:0007669"/>
    <property type="project" value="UniProtKB-KW"/>
</dbReference>
<keyword evidence="5" id="KW-0560">Oxidoreductase</keyword>
<organism evidence="7 8">
    <name type="scientific">Cladosporium halotolerans</name>
    <dbReference type="NCBI Taxonomy" id="1052096"/>
    <lineage>
        <taxon>Eukaryota</taxon>
        <taxon>Fungi</taxon>
        <taxon>Dikarya</taxon>
        <taxon>Ascomycota</taxon>
        <taxon>Pezizomycotina</taxon>
        <taxon>Dothideomycetes</taxon>
        <taxon>Dothideomycetidae</taxon>
        <taxon>Cladosporiales</taxon>
        <taxon>Cladosporiaceae</taxon>
        <taxon>Cladosporium</taxon>
    </lineage>
</organism>
<feature type="domain" description="Enoyl reductase (ER)" evidence="6">
    <location>
        <begin position="8"/>
        <end position="360"/>
    </location>
</feature>
<evidence type="ECO:0000256" key="3">
    <source>
        <dbReference type="ARBA" id="ARBA00022723"/>
    </source>
</evidence>
<dbReference type="RefSeq" id="XP_069231841.1">
    <property type="nucleotide sequence ID" value="XM_069371201.1"/>
</dbReference>
<protein>
    <recommendedName>
        <fullName evidence="6">Enoyl reductase (ER) domain-containing protein</fullName>
    </recommendedName>
</protein>
<dbReference type="PANTHER" id="PTHR43161">
    <property type="entry name" value="SORBITOL DEHYDROGENASE"/>
    <property type="match status" value="1"/>
</dbReference>
<evidence type="ECO:0000256" key="4">
    <source>
        <dbReference type="ARBA" id="ARBA00022833"/>
    </source>
</evidence>
<dbReference type="EMBL" id="JAAQHG020000006">
    <property type="protein sequence ID" value="KAL1588736.1"/>
    <property type="molecule type" value="Genomic_DNA"/>
</dbReference>
<dbReference type="InterPro" id="IPR011032">
    <property type="entry name" value="GroES-like_sf"/>
</dbReference>
<evidence type="ECO:0000313" key="8">
    <source>
        <dbReference type="Proteomes" id="UP000803884"/>
    </source>
</evidence>
<dbReference type="SUPFAM" id="SSF50129">
    <property type="entry name" value="GroES-like"/>
    <property type="match status" value="1"/>
</dbReference>
<dbReference type="Gene3D" id="3.40.50.720">
    <property type="entry name" value="NAD(P)-binding Rossmann-like Domain"/>
    <property type="match status" value="1"/>
</dbReference>
<dbReference type="AlphaFoldDB" id="A0AB34KWV1"/>
<dbReference type="InterPro" id="IPR036291">
    <property type="entry name" value="NAD(P)-bd_dom_sf"/>
</dbReference>
<evidence type="ECO:0000313" key="7">
    <source>
        <dbReference type="EMBL" id="KAL1588736.1"/>
    </source>
</evidence>
<proteinExistence type="inferred from homology"/>
<dbReference type="GO" id="GO:0000721">
    <property type="term" value="F:(R,R)-butanediol dehydrogenase activity"/>
    <property type="evidence" value="ECO:0007669"/>
    <property type="project" value="TreeGrafter"/>
</dbReference>
<keyword evidence="3" id="KW-0479">Metal-binding</keyword>
<evidence type="ECO:0000256" key="1">
    <source>
        <dbReference type="ARBA" id="ARBA00001947"/>
    </source>
</evidence>
<sequence>MRAARYYGKEDVRIENDVPPPPQQLGEGMVRIKPAFVGICGTDLHEYFAGPNFSPKTPHPITKETLPITIGHEFSGIILSLGPKPPRHLRPGMKIAIRPSIYCGACPACKLGAENACPSGGFVGLSGGGGGMSDELILPAEACHPLPSSIGLDIGALVEPLAVAWHAVNASPIADYAPGPDAGAKCLVLGGGPIGLAVCQVLQARGAAKVIMSEISAKRQHFARQLGASNVLDPRQFDMVASARQLTGGAGPDIVFDCAGVAASLETACRAVRVRGWVVNVAIWEERVPFDPNWLVFREARYSAVLGYQREDFDGVIEALADGRIKPEKMITARIGLEDLVEQGYGALKGEREKHVKVLIDMSIGA</sequence>
<keyword evidence="8" id="KW-1185">Reference proteome</keyword>
<accession>A0AB34KWV1</accession>
<dbReference type="GeneID" id="96004039"/>
<dbReference type="Pfam" id="PF08240">
    <property type="entry name" value="ADH_N"/>
    <property type="match status" value="1"/>
</dbReference>